<dbReference type="AlphaFoldDB" id="X1DZ49"/>
<comment type="caution">
    <text evidence="1">The sequence shown here is derived from an EMBL/GenBank/DDBJ whole genome shotgun (WGS) entry which is preliminary data.</text>
</comment>
<gene>
    <name evidence="1" type="ORF">S01H4_41760</name>
</gene>
<name>X1DZ49_9ZZZZ</name>
<dbReference type="EMBL" id="BART01022865">
    <property type="protein sequence ID" value="GAH01678.1"/>
    <property type="molecule type" value="Genomic_DNA"/>
</dbReference>
<evidence type="ECO:0000313" key="1">
    <source>
        <dbReference type="EMBL" id="GAH01678.1"/>
    </source>
</evidence>
<organism evidence="1">
    <name type="scientific">marine sediment metagenome</name>
    <dbReference type="NCBI Taxonomy" id="412755"/>
    <lineage>
        <taxon>unclassified sequences</taxon>
        <taxon>metagenomes</taxon>
        <taxon>ecological metagenomes</taxon>
    </lineage>
</organism>
<feature type="non-terminal residue" evidence="1">
    <location>
        <position position="79"/>
    </location>
</feature>
<accession>X1DZ49</accession>
<protein>
    <submittedName>
        <fullName evidence="1">Uncharacterized protein</fullName>
    </submittedName>
</protein>
<reference evidence="1" key="1">
    <citation type="journal article" date="2014" name="Front. Microbiol.">
        <title>High frequency of phylogenetically diverse reductive dehalogenase-homologous genes in deep subseafloor sedimentary metagenomes.</title>
        <authorList>
            <person name="Kawai M."/>
            <person name="Futagami T."/>
            <person name="Toyoda A."/>
            <person name="Takaki Y."/>
            <person name="Nishi S."/>
            <person name="Hori S."/>
            <person name="Arai W."/>
            <person name="Tsubouchi T."/>
            <person name="Morono Y."/>
            <person name="Uchiyama I."/>
            <person name="Ito T."/>
            <person name="Fujiyama A."/>
            <person name="Inagaki F."/>
            <person name="Takami H."/>
        </authorList>
    </citation>
    <scope>NUCLEOTIDE SEQUENCE</scope>
    <source>
        <strain evidence="1">Expedition CK06-06</strain>
    </source>
</reference>
<sequence length="79" mass="8486">MTRRETGTKWQGSQEECAYKVDTTTWGGYDSDATVRLMYGGDDVSETHLSGELSVSGDVITTPLVVGLSAGIKYSLHIG</sequence>
<proteinExistence type="predicted"/>